<keyword evidence="8" id="KW-1185">Reference proteome</keyword>
<comment type="similarity">
    <text evidence="1 4">Belongs to the D-isomer specific 2-hydroxyacid dehydrogenase family.</text>
</comment>
<reference evidence="7" key="1">
    <citation type="thesis" date="2015" institute="Rutgers" country="The State University of New Jersey, 14 College Farm Rd., New Brunswick, NJ, USA">
        <title>Ammonia toxicity in bacteria and its implications for treatment of and resource recovery from highly nitrogenous organic wastes.</title>
        <authorList>
            <person name="Luther A.K."/>
        </authorList>
    </citation>
    <scope>NUCLEOTIDE SEQUENCE</scope>
    <source>
        <strain evidence="7">RT-10B</strain>
    </source>
</reference>
<dbReference type="FunFam" id="3.40.50.720:FF:000041">
    <property type="entry name" value="D-3-phosphoglycerate dehydrogenase"/>
    <property type="match status" value="1"/>
</dbReference>
<dbReference type="Proteomes" id="UP000241434">
    <property type="component" value="Unassembled WGS sequence"/>
</dbReference>
<dbReference type="GO" id="GO:0006564">
    <property type="term" value="P:L-serine biosynthetic process"/>
    <property type="evidence" value="ECO:0007669"/>
    <property type="project" value="UniProtKB-ARBA"/>
</dbReference>
<dbReference type="Gene3D" id="3.40.50.720">
    <property type="entry name" value="NAD(P)-binding Rossmann-like Domain"/>
    <property type="match status" value="2"/>
</dbReference>
<feature type="domain" description="D-isomer specific 2-hydroxyacid dehydrogenase catalytic" evidence="5">
    <location>
        <begin position="4"/>
        <end position="302"/>
    </location>
</feature>
<feature type="domain" description="D-isomer specific 2-hydroxyacid dehydrogenase NAD-binding" evidence="6">
    <location>
        <begin position="111"/>
        <end position="280"/>
    </location>
</feature>
<dbReference type="CDD" id="cd05303">
    <property type="entry name" value="PGDH_2"/>
    <property type="match status" value="1"/>
</dbReference>
<evidence type="ECO:0000256" key="1">
    <source>
        <dbReference type="ARBA" id="ARBA00005854"/>
    </source>
</evidence>
<name>A0A2P7PZS3_9FIRM</name>
<dbReference type="GO" id="GO:0004617">
    <property type="term" value="F:phosphoglycerate dehydrogenase activity"/>
    <property type="evidence" value="ECO:0007669"/>
    <property type="project" value="UniProtKB-ARBA"/>
</dbReference>
<evidence type="ECO:0000256" key="3">
    <source>
        <dbReference type="ARBA" id="ARBA00023027"/>
    </source>
</evidence>
<dbReference type="InterPro" id="IPR006140">
    <property type="entry name" value="D-isomer_DH_NAD-bd"/>
</dbReference>
<dbReference type="InterPro" id="IPR036291">
    <property type="entry name" value="NAD(P)-bd_dom_sf"/>
</dbReference>
<evidence type="ECO:0000259" key="6">
    <source>
        <dbReference type="Pfam" id="PF02826"/>
    </source>
</evidence>
<dbReference type="EMBL" id="JYGE01000005">
    <property type="protein sequence ID" value="PSJ31231.1"/>
    <property type="molecule type" value="Genomic_DNA"/>
</dbReference>
<dbReference type="GO" id="GO:0047545">
    <property type="term" value="F:(S)-2-hydroxyglutarate dehydrogenase activity"/>
    <property type="evidence" value="ECO:0007669"/>
    <property type="project" value="UniProtKB-ARBA"/>
</dbReference>
<evidence type="ECO:0000313" key="7">
    <source>
        <dbReference type="EMBL" id="PSJ31231.1"/>
    </source>
</evidence>
<dbReference type="GO" id="GO:0051287">
    <property type="term" value="F:NAD binding"/>
    <property type="evidence" value="ECO:0007669"/>
    <property type="project" value="InterPro"/>
</dbReference>
<protein>
    <submittedName>
        <fullName evidence="7">3-phosphoglycerate dehydrogenase</fullName>
    </submittedName>
</protein>
<dbReference type="InterPro" id="IPR006139">
    <property type="entry name" value="D-isomer_2_OHA_DH_cat_dom"/>
</dbReference>
<evidence type="ECO:0000256" key="4">
    <source>
        <dbReference type="RuleBase" id="RU003719"/>
    </source>
</evidence>
<dbReference type="Pfam" id="PF02826">
    <property type="entry name" value="2-Hacid_dh_C"/>
    <property type="match status" value="1"/>
</dbReference>
<dbReference type="SUPFAM" id="SSF51735">
    <property type="entry name" value="NAD(P)-binding Rossmann-fold domains"/>
    <property type="match status" value="1"/>
</dbReference>
<comment type="caution">
    <text evidence="7">The sequence shown here is derived from an EMBL/GenBank/DDBJ whole genome shotgun (WGS) entry which is preliminary data.</text>
</comment>
<dbReference type="AlphaFoldDB" id="A0A2P7PZS3"/>
<gene>
    <name evidence="7" type="ORF">UF10_06220</name>
</gene>
<proteinExistence type="inferred from homology"/>
<dbReference type="RefSeq" id="WP_106776968.1">
    <property type="nucleotide sequence ID" value="NZ_JBGGGQ010000005.1"/>
</dbReference>
<accession>A0A2P7PZS3</accession>
<dbReference type="SUPFAM" id="SSF52283">
    <property type="entry name" value="Formate/glycerate dehydrogenase catalytic domain-like"/>
    <property type="match status" value="1"/>
</dbReference>
<keyword evidence="2 4" id="KW-0560">Oxidoreductase</keyword>
<organism evidence="7 8">
    <name type="scientific">Peptostreptococcus russellii</name>
    <dbReference type="NCBI Taxonomy" id="215200"/>
    <lineage>
        <taxon>Bacteria</taxon>
        <taxon>Bacillati</taxon>
        <taxon>Bacillota</taxon>
        <taxon>Clostridia</taxon>
        <taxon>Peptostreptococcales</taxon>
        <taxon>Peptostreptococcaceae</taxon>
        <taxon>Peptostreptococcus</taxon>
    </lineage>
</organism>
<dbReference type="PANTHER" id="PTHR42938:SF9">
    <property type="entry name" value="FORMATE DEHYDROGENASE 1"/>
    <property type="match status" value="1"/>
</dbReference>
<dbReference type="Pfam" id="PF00389">
    <property type="entry name" value="2-Hacid_dh"/>
    <property type="match status" value="1"/>
</dbReference>
<evidence type="ECO:0000256" key="2">
    <source>
        <dbReference type="ARBA" id="ARBA00023002"/>
    </source>
</evidence>
<evidence type="ECO:0000259" key="5">
    <source>
        <dbReference type="Pfam" id="PF00389"/>
    </source>
</evidence>
<dbReference type="OrthoDB" id="9805416at2"/>
<keyword evidence="3" id="KW-0520">NAD</keyword>
<sequence length="312" mass="34681">MKKILITDGMDKNAIEILLNQGFDVEEKFYPEEELKEKIKEVDVIIVRSATKIRQNIIDEALKTGRLKLVVRGGVGLDNIDVAYAKARGIEVRNTPCASSNAVAELVLCEMLVLARNVKLANLTLQEGVWAKKKLKGTEIHGKTLGLIGFGNIARSLAEKANNLGMNVIYNDIVEHIDARECFKFAKFEEIIEKADYITVHTPLTEDTKYMFNKEVFKNMKETAFFINCARGGIVQEEDLLEAINTNEIAGAAIDCFENEPQPIEGLLNHPKVTVTPHIGASTREAQERIGLEIADIVINYFTCILVNASGC</sequence>
<evidence type="ECO:0000313" key="8">
    <source>
        <dbReference type="Proteomes" id="UP000241434"/>
    </source>
</evidence>
<dbReference type="PANTHER" id="PTHR42938">
    <property type="entry name" value="FORMATE DEHYDROGENASE 1"/>
    <property type="match status" value="1"/>
</dbReference>